<evidence type="ECO:0000313" key="2">
    <source>
        <dbReference type="EMBL" id="ELW72236.1"/>
    </source>
</evidence>
<accession>L9LBB3</accession>
<dbReference type="Proteomes" id="UP000011518">
    <property type="component" value="Unassembled WGS sequence"/>
</dbReference>
<sequence>MLLPLLLLGALTALLLDPGVRFCYHCDHFDGFRCRGGMKSCWTAARWVRFCYHCDHFDGFRCRGGMKSCWKLNMLWYLYRYTTLGCQPCVEGMFQVFHDLLRETTCCTNLNKCNDANRNPDITRIFGKETKDETVYSAED</sequence>
<reference evidence="3" key="2">
    <citation type="journal article" date="2013" name="Nat. Commun.">
        <title>Genome of the Chinese tree shrew.</title>
        <authorList>
            <person name="Fan Y."/>
            <person name="Huang Z.Y."/>
            <person name="Cao C.C."/>
            <person name="Chen C.S."/>
            <person name="Chen Y.X."/>
            <person name="Fan D.D."/>
            <person name="He J."/>
            <person name="Hou H.L."/>
            <person name="Hu L."/>
            <person name="Hu X.T."/>
            <person name="Jiang X.T."/>
            <person name="Lai R."/>
            <person name="Lang Y.S."/>
            <person name="Liang B."/>
            <person name="Liao S.G."/>
            <person name="Mu D."/>
            <person name="Ma Y.Y."/>
            <person name="Niu Y.Y."/>
            <person name="Sun X.Q."/>
            <person name="Xia J.Q."/>
            <person name="Xiao J."/>
            <person name="Xiong Z.Q."/>
            <person name="Xu L."/>
            <person name="Yang L."/>
            <person name="Zhang Y."/>
            <person name="Zhao W."/>
            <person name="Zhao X.D."/>
            <person name="Zheng Y.T."/>
            <person name="Zhou J.M."/>
            <person name="Zhu Y.B."/>
            <person name="Zhang G.J."/>
            <person name="Wang J."/>
            <person name="Yao Y.G."/>
        </authorList>
    </citation>
    <scope>NUCLEOTIDE SEQUENCE [LARGE SCALE GENOMIC DNA]</scope>
</reference>
<keyword evidence="3" id="KW-1185">Reference proteome</keyword>
<reference evidence="3" key="1">
    <citation type="submission" date="2012-07" db="EMBL/GenBank/DDBJ databases">
        <title>Genome of the Chinese tree shrew, a rising model animal genetically related to primates.</title>
        <authorList>
            <person name="Zhang G."/>
            <person name="Fan Y."/>
            <person name="Yao Y."/>
            <person name="Huang Z."/>
        </authorList>
    </citation>
    <scope>NUCLEOTIDE SEQUENCE [LARGE SCALE GENOMIC DNA]</scope>
</reference>
<gene>
    <name evidence="2" type="ORF">TREES_T100008316</name>
</gene>
<feature type="signal peptide" evidence="1">
    <location>
        <begin position="1"/>
        <end position="22"/>
    </location>
</feature>
<organism evidence="2 3">
    <name type="scientific">Tupaia chinensis</name>
    <name type="common">Chinese tree shrew</name>
    <name type="synonym">Tupaia belangeri chinensis</name>
    <dbReference type="NCBI Taxonomy" id="246437"/>
    <lineage>
        <taxon>Eukaryota</taxon>
        <taxon>Metazoa</taxon>
        <taxon>Chordata</taxon>
        <taxon>Craniata</taxon>
        <taxon>Vertebrata</taxon>
        <taxon>Euteleostomi</taxon>
        <taxon>Mammalia</taxon>
        <taxon>Eutheria</taxon>
        <taxon>Euarchontoglires</taxon>
        <taxon>Scandentia</taxon>
        <taxon>Tupaiidae</taxon>
        <taxon>Tupaia</taxon>
    </lineage>
</organism>
<dbReference type="InParanoid" id="L9LBB3"/>
<protein>
    <submittedName>
        <fullName evidence="2">Uncharacterized protein</fullName>
    </submittedName>
</protein>
<keyword evidence="1" id="KW-0732">Signal</keyword>
<dbReference type="AlphaFoldDB" id="L9LBB3"/>
<dbReference type="EMBL" id="KB320434">
    <property type="protein sequence ID" value="ELW72236.1"/>
    <property type="molecule type" value="Genomic_DNA"/>
</dbReference>
<name>L9LBB3_TUPCH</name>
<feature type="chain" id="PRO_5004000687" evidence="1">
    <location>
        <begin position="23"/>
        <end position="140"/>
    </location>
</feature>
<proteinExistence type="predicted"/>
<evidence type="ECO:0000256" key="1">
    <source>
        <dbReference type="SAM" id="SignalP"/>
    </source>
</evidence>
<evidence type="ECO:0000313" key="3">
    <source>
        <dbReference type="Proteomes" id="UP000011518"/>
    </source>
</evidence>